<dbReference type="Pfam" id="PF22732">
    <property type="entry name" value="MSL3_chromo-like"/>
    <property type="match status" value="1"/>
</dbReference>
<dbReference type="KEGG" id="tut:107367552"/>
<dbReference type="eggNOG" id="KOG3001">
    <property type="taxonomic scope" value="Eukaryota"/>
</dbReference>
<dbReference type="PANTHER" id="PTHR10880:SF48">
    <property type="entry name" value="MORTALITY FACTOR 4 LIKE 2"/>
    <property type="match status" value="1"/>
</dbReference>
<dbReference type="GO" id="GO:0006355">
    <property type="term" value="P:regulation of DNA-templated transcription"/>
    <property type="evidence" value="ECO:0007669"/>
    <property type="project" value="InterPro"/>
</dbReference>
<dbReference type="SMART" id="SM00298">
    <property type="entry name" value="CHROMO"/>
    <property type="match status" value="1"/>
</dbReference>
<dbReference type="GO" id="GO:0006325">
    <property type="term" value="P:chromatin organization"/>
    <property type="evidence" value="ECO:0007669"/>
    <property type="project" value="UniProtKB-KW"/>
</dbReference>
<evidence type="ECO:0000313" key="13">
    <source>
        <dbReference type="EnsemblMetazoa" id="tetur22g01960.1"/>
    </source>
</evidence>
<keyword evidence="14" id="KW-1185">Reference proteome</keyword>
<dbReference type="STRING" id="32264.T1KV06"/>
<dbReference type="InterPro" id="IPR008676">
    <property type="entry name" value="MRG"/>
</dbReference>
<dbReference type="Gene3D" id="2.30.30.140">
    <property type="match status" value="1"/>
</dbReference>
<evidence type="ECO:0000256" key="6">
    <source>
        <dbReference type="ARBA" id="ARBA00023163"/>
    </source>
</evidence>
<evidence type="ECO:0000256" key="3">
    <source>
        <dbReference type="ARBA" id="ARBA00022853"/>
    </source>
</evidence>
<evidence type="ECO:0000256" key="10">
    <source>
        <dbReference type="ARBA" id="ARBA00071326"/>
    </source>
</evidence>
<keyword evidence="9" id="KW-0539">Nucleus</keyword>
<dbReference type="FunFam" id="2.30.30.140:FF:000024">
    <property type="entry name" value="Mortality factor 4-like protein 1"/>
    <property type="match status" value="1"/>
</dbReference>
<dbReference type="GO" id="GO:0006310">
    <property type="term" value="P:DNA recombination"/>
    <property type="evidence" value="ECO:0007669"/>
    <property type="project" value="UniProtKB-KW"/>
</dbReference>
<dbReference type="Proteomes" id="UP000015104">
    <property type="component" value="Unassembled WGS sequence"/>
</dbReference>
<feature type="domain" description="Chromo" evidence="12">
    <location>
        <begin position="7"/>
        <end position="75"/>
    </location>
</feature>
<dbReference type="InterPro" id="IPR016197">
    <property type="entry name" value="Chromo-like_dom_sf"/>
</dbReference>
<dbReference type="EMBL" id="CAEY01000589">
    <property type="status" value="NOT_ANNOTATED_CDS"/>
    <property type="molecule type" value="Genomic_DNA"/>
</dbReference>
<evidence type="ECO:0000256" key="2">
    <source>
        <dbReference type="ARBA" id="ARBA00022763"/>
    </source>
</evidence>
<evidence type="ECO:0000256" key="4">
    <source>
        <dbReference type="ARBA" id="ARBA00022990"/>
    </source>
</evidence>
<feature type="region of interest" description="Disordered" evidence="11">
    <location>
        <begin position="88"/>
        <end position="115"/>
    </location>
</feature>
<dbReference type="SUPFAM" id="SSF54160">
    <property type="entry name" value="Chromo domain-like"/>
    <property type="match status" value="1"/>
</dbReference>
<dbReference type="Pfam" id="PF05712">
    <property type="entry name" value="MRG"/>
    <property type="match status" value="1"/>
</dbReference>
<dbReference type="PIRSF" id="PIRSF038133">
    <property type="entry name" value="HAT_Nua4_EAF3/MRG15"/>
    <property type="match status" value="1"/>
</dbReference>
<evidence type="ECO:0000313" key="14">
    <source>
        <dbReference type="Proteomes" id="UP000015104"/>
    </source>
</evidence>
<dbReference type="CDD" id="cd18983">
    <property type="entry name" value="CBD_MSL3_like"/>
    <property type="match status" value="1"/>
</dbReference>
<keyword evidence="4" id="KW-0007">Acetylation</keyword>
<keyword evidence="8" id="KW-0234">DNA repair</keyword>
<evidence type="ECO:0000256" key="8">
    <source>
        <dbReference type="ARBA" id="ARBA00023204"/>
    </source>
</evidence>
<evidence type="ECO:0000256" key="1">
    <source>
        <dbReference type="ARBA" id="ARBA00004123"/>
    </source>
</evidence>
<dbReference type="EnsemblMetazoa" id="tetur22g01960.1">
    <property type="protein sequence ID" value="tetur22g01960.1"/>
    <property type="gene ID" value="tetur22g01960"/>
</dbReference>
<reference evidence="14" key="1">
    <citation type="submission" date="2011-08" db="EMBL/GenBank/DDBJ databases">
        <authorList>
            <person name="Rombauts S."/>
        </authorList>
    </citation>
    <scope>NUCLEOTIDE SEQUENCE</scope>
    <source>
        <strain evidence="14">London</strain>
    </source>
</reference>
<reference evidence="13" key="2">
    <citation type="submission" date="2015-06" db="UniProtKB">
        <authorList>
            <consortium name="EnsemblMetazoa"/>
        </authorList>
    </citation>
    <scope>IDENTIFICATION</scope>
</reference>
<dbReference type="AlphaFoldDB" id="T1KV06"/>
<evidence type="ECO:0000256" key="5">
    <source>
        <dbReference type="ARBA" id="ARBA00023015"/>
    </source>
</evidence>
<sequence>MPPKTRFQEGERILCFHGPLLYEAKCLKVAPAKSGVFKYFVHYQGWNKSWDEWVPESRVLKYNETNVAKQKELQESYKYVYPASNAAKTKSKSKGKKGLQEPSQNNPTDKGTKQKLVAEVKETTKEGSKSKRPKVEAHVEGEDCYANKLEIRIKMPDELKPLLMDDWDLITRQKKLCKLPANVSVNQILDHYIGLKKNNKLTVAKENALIEVTNGFKEYFNVMLGSQLLYKFERPQYQQFLHENPGKELSSHYGFIHLLRLFARLGGILIYTSLDEKEMQLLLSHIHDFLKFMAKSTGYYSSADYDFAPPEYHKKAVQ</sequence>
<dbReference type="OrthoDB" id="124855at2759"/>
<proteinExistence type="predicted"/>
<dbReference type="GO" id="GO:0005634">
    <property type="term" value="C:nucleus"/>
    <property type="evidence" value="ECO:0007669"/>
    <property type="project" value="UniProtKB-SubCell"/>
</dbReference>
<dbReference type="InterPro" id="IPR000953">
    <property type="entry name" value="Chromo/chromo_shadow_dom"/>
</dbReference>
<dbReference type="GO" id="GO:0035267">
    <property type="term" value="C:NuA4 histone acetyltransferase complex"/>
    <property type="evidence" value="ECO:0007669"/>
    <property type="project" value="TreeGrafter"/>
</dbReference>
<dbReference type="InterPro" id="IPR026541">
    <property type="entry name" value="MRG_dom"/>
</dbReference>
<dbReference type="PANTHER" id="PTHR10880">
    <property type="entry name" value="MORTALITY FACTOR 4-LIKE PROTEIN"/>
    <property type="match status" value="1"/>
</dbReference>
<dbReference type="FunFam" id="1.10.274.30:FF:000001">
    <property type="entry name" value="Mortality factor 4-like protein 1"/>
    <property type="match status" value="1"/>
</dbReference>
<dbReference type="PROSITE" id="PS51640">
    <property type="entry name" value="MRG"/>
    <property type="match status" value="1"/>
</dbReference>
<dbReference type="HOGENOM" id="CLU_039566_4_0_1"/>
<protein>
    <recommendedName>
        <fullName evidence="10">Mortality factor 4-like protein 1</fullName>
    </recommendedName>
</protein>
<evidence type="ECO:0000256" key="9">
    <source>
        <dbReference type="ARBA" id="ARBA00023242"/>
    </source>
</evidence>
<name>T1KV06_TETUR</name>
<evidence type="ECO:0000256" key="7">
    <source>
        <dbReference type="ARBA" id="ARBA00023172"/>
    </source>
</evidence>
<keyword evidence="6" id="KW-0804">Transcription</keyword>
<dbReference type="GO" id="GO:0006281">
    <property type="term" value="P:DNA repair"/>
    <property type="evidence" value="ECO:0007669"/>
    <property type="project" value="UniProtKB-KW"/>
</dbReference>
<accession>T1KV06</accession>
<evidence type="ECO:0000259" key="12">
    <source>
        <dbReference type="SMART" id="SM00298"/>
    </source>
</evidence>
<evidence type="ECO:0000256" key="11">
    <source>
        <dbReference type="SAM" id="MobiDB-lite"/>
    </source>
</evidence>
<organism evidence="13 14">
    <name type="scientific">Tetranychus urticae</name>
    <name type="common">Two-spotted spider mite</name>
    <dbReference type="NCBI Taxonomy" id="32264"/>
    <lineage>
        <taxon>Eukaryota</taxon>
        <taxon>Metazoa</taxon>
        <taxon>Ecdysozoa</taxon>
        <taxon>Arthropoda</taxon>
        <taxon>Chelicerata</taxon>
        <taxon>Arachnida</taxon>
        <taxon>Acari</taxon>
        <taxon>Acariformes</taxon>
        <taxon>Trombidiformes</taxon>
        <taxon>Prostigmata</taxon>
        <taxon>Eleutherengona</taxon>
        <taxon>Raphignathae</taxon>
        <taxon>Tetranychoidea</taxon>
        <taxon>Tetranychidae</taxon>
        <taxon>Tetranychus</taxon>
    </lineage>
</organism>
<keyword evidence="5" id="KW-0805">Transcription regulation</keyword>
<keyword evidence="7" id="KW-0233">DNA recombination</keyword>
<comment type="subcellular location">
    <subcellularLocation>
        <location evidence="1">Nucleus</location>
    </subcellularLocation>
</comment>
<dbReference type="InterPro" id="IPR053820">
    <property type="entry name" value="MSL3_chromo-like"/>
</dbReference>
<keyword evidence="3" id="KW-0156">Chromatin regulator</keyword>
<dbReference type="Gene3D" id="1.10.274.30">
    <property type="entry name" value="MRG domain"/>
    <property type="match status" value="1"/>
</dbReference>
<keyword evidence="2" id="KW-0227">DNA damage</keyword>
<gene>
    <name evidence="13" type="primary">107367552</name>
</gene>
<dbReference type="OMA" id="GLQTYFD"/>
<dbReference type="InterPro" id="IPR038217">
    <property type="entry name" value="MRG_C_sf"/>
</dbReference>